<name>A0A1F7SGF0_9BACT</name>
<evidence type="ECO:0000313" key="1">
    <source>
        <dbReference type="EMBL" id="OGL52247.1"/>
    </source>
</evidence>
<protein>
    <submittedName>
        <fullName evidence="1">Uncharacterized protein</fullName>
    </submittedName>
</protein>
<comment type="caution">
    <text evidence="1">The sequence shown here is derived from an EMBL/GenBank/DDBJ whole genome shotgun (WGS) entry which is preliminary data.</text>
</comment>
<dbReference type="AlphaFoldDB" id="A0A1F7SGF0"/>
<evidence type="ECO:0000313" key="2">
    <source>
        <dbReference type="Proteomes" id="UP000185874"/>
    </source>
</evidence>
<dbReference type="EMBL" id="MGDJ01000031">
    <property type="protein sequence ID" value="OGL52247.1"/>
    <property type="molecule type" value="Genomic_DNA"/>
</dbReference>
<accession>A0A1F7SGF0</accession>
<organism evidence="1 2">
    <name type="scientific">Candidatus Shapirobacteria bacterium RBG_13_44_7</name>
    <dbReference type="NCBI Taxonomy" id="1802149"/>
    <lineage>
        <taxon>Bacteria</taxon>
        <taxon>Candidatus Shapironibacteriota</taxon>
    </lineage>
</organism>
<proteinExistence type="predicted"/>
<dbReference type="Proteomes" id="UP000185874">
    <property type="component" value="Unassembled WGS sequence"/>
</dbReference>
<gene>
    <name evidence="1" type="ORF">A3K55_02695</name>
</gene>
<sequence length="114" mass="12993">MAKKRGEYLTINLETAPVSALLELRRNPRIHLNTVDKLTQAITSRPNLPVEVFRRAHDGCRPEAEVIGQRPIRYVDSHGQFPDSSGVENIYILHCRRHNVTSLEIPRNQLSGQD</sequence>
<reference evidence="1 2" key="1">
    <citation type="journal article" date="2016" name="Nat. Commun.">
        <title>Thousands of microbial genomes shed light on interconnected biogeochemical processes in an aquifer system.</title>
        <authorList>
            <person name="Anantharaman K."/>
            <person name="Brown C.T."/>
            <person name="Hug L.A."/>
            <person name="Sharon I."/>
            <person name="Castelle C.J."/>
            <person name="Probst A.J."/>
            <person name="Thomas B.C."/>
            <person name="Singh A."/>
            <person name="Wilkins M.J."/>
            <person name="Karaoz U."/>
            <person name="Brodie E.L."/>
            <person name="Williams K.H."/>
            <person name="Hubbard S.S."/>
            <person name="Banfield J.F."/>
        </authorList>
    </citation>
    <scope>NUCLEOTIDE SEQUENCE [LARGE SCALE GENOMIC DNA]</scope>
</reference>